<dbReference type="AlphaFoldDB" id="A0AAV0WV26"/>
<evidence type="ECO:0000313" key="3">
    <source>
        <dbReference type="Proteomes" id="UP001160148"/>
    </source>
</evidence>
<proteinExistence type="predicted"/>
<keyword evidence="1" id="KW-0175">Coiled coil</keyword>
<sequence>MAFNNSAPVFVEGNATSASNRHTCKMRNKRMWKSLRSHILSRREKIKQDEADAELLRKKKYAEDLRIQENKLSLAQINGRLSELRDKRDELEEEKRELLNQNQTIINTVIAVPEPKCANYDRKLVTKIKFKSSIVSSIAFLHHHQEQQQHVDMLANTPCMKIPPPKLLEELSPISESVVIPTDVKETTSEANYWIIHQPN</sequence>
<organism evidence="2 3">
    <name type="scientific">Macrosiphum euphorbiae</name>
    <name type="common">potato aphid</name>
    <dbReference type="NCBI Taxonomy" id="13131"/>
    <lineage>
        <taxon>Eukaryota</taxon>
        <taxon>Metazoa</taxon>
        <taxon>Ecdysozoa</taxon>
        <taxon>Arthropoda</taxon>
        <taxon>Hexapoda</taxon>
        <taxon>Insecta</taxon>
        <taxon>Pterygota</taxon>
        <taxon>Neoptera</taxon>
        <taxon>Paraneoptera</taxon>
        <taxon>Hemiptera</taxon>
        <taxon>Sternorrhyncha</taxon>
        <taxon>Aphidomorpha</taxon>
        <taxon>Aphidoidea</taxon>
        <taxon>Aphididae</taxon>
        <taxon>Macrosiphini</taxon>
        <taxon>Macrosiphum</taxon>
    </lineage>
</organism>
<reference evidence="2 3" key="1">
    <citation type="submission" date="2023-01" db="EMBL/GenBank/DDBJ databases">
        <authorList>
            <person name="Whitehead M."/>
        </authorList>
    </citation>
    <scope>NUCLEOTIDE SEQUENCE [LARGE SCALE GENOMIC DNA]</scope>
</reference>
<feature type="coiled-coil region" evidence="1">
    <location>
        <begin position="74"/>
        <end position="108"/>
    </location>
</feature>
<comment type="caution">
    <text evidence="2">The sequence shown here is derived from an EMBL/GenBank/DDBJ whole genome shotgun (WGS) entry which is preliminary data.</text>
</comment>
<name>A0AAV0WV26_9HEMI</name>
<evidence type="ECO:0000313" key="2">
    <source>
        <dbReference type="EMBL" id="CAI6359894.1"/>
    </source>
</evidence>
<protein>
    <submittedName>
        <fullName evidence="2">Uncharacterized protein</fullName>
    </submittedName>
</protein>
<keyword evidence="3" id="KW-1185">Reference proteome</keyword>
<dbReference type="EMBL" id="CARXXK010000002">
    <property type="protein sequence ID" value="CAI6359894.1"/>
    <property type="molecule type" value="Genomic_DNA"/>
</dbReference>
<accession>A0AAV0WV26</accession>
<evidence type="ECO:0000256" key="1">
    <source>
        <dbReference type="SAM" id="Coils"/>
    </source>
</evidence>
<gene>
    <name evidence="2" type="ORF">MEUPH1_LOCUS15259</name>
</gene>
<dbReference type="Proteomes" id="UP001160148">
    <property type="component" value="Unassembled WGS sequence"/>
</dbReference>